<feature type="domain" description="Peptidase M16 C-terminal" evidence="6">
    <location>
        <begin position="673"/>
        <end position="853"/>
    </location>
</feature>
<organism evidence="7 8">
    <name type="scientific">Saccharobesus litoralis</name>
    <dbReference type="NCBI Taxonomy" id="2172099"/>
    <lineage>
        <taxon>Bacteria</taxon>
        <taxon>Pseudomonadati</taxon>
        <taxon>Pseudomonadota</taxon>
        <taxon>Gammaproteobacteria</taxon>
        <taxon>Alteromonadales</taxon>
        <taxon>Alteromonadaceae</taxon>
        <taxon>Saccharobesus</taxon>
    </lineage>
</organism>
<dbReference type="PANTHER" id="PTHR11851:SF49">
    <property type="entry name" value="MITOCHONDRIAL-PROCESSING PEPTIDASE SUBUNIT ALPHA"/>
    <property type="match status" value="1"/>
</dbReference>
<dbReference type="SUPFAM" id="SSF63411">
    <property type="entry name" value="LuxS/MPP-like metallohydrolase"/>
    <property type="match status" value="4"/>
</dbReference>
<feature type="signal peptide" evidence="4">
    <location>
        <begin position="1"/>
        <end position="18"/>
    </location>
</feature>
<comment type="similarity">
    <text evidence="2 3">Belongs to the peptidase M16 family.</text>
</comment>
<dbReference type="GO" id="GO:0004222">
    <property type="term" value="F:metalloendopeptidase activity"/>
    <property type="evidence" value="ECO:0007669"/>
    <property type="project" value="InterPro"/>
</dbReference>
<dbReference type="InterPro" id="IPR011249">
    <property type="entry name" value="Metalloenz_LuxS/M16"/>
</dbReference>
<comment type="cofactor">
    <cofactor evidence="1">
        <name>Zn(2+)</name>
        <dbReference type="ChEBI" id="CHEBI:29105"/>
    </cofactor>
</comment>
<name>A0A2S0VWV5_9ALTE</name>
<feature type="domain" description="Peptidase M16 N-terminal" evidence="5">
    <location>
        <begin position="65"/>
        <end position="210"/>
    </location>
</feature>
<dbReference type="InterPro" id="IPR011765">
    <property type="entry name" value="Pept_M16_N"/>
</dbReference>
<dbReference type="InterPro" id="IPR007863">
    <property type="entry name" value="Peptidase_M16_C"/>
</dbReference>
<evidence type="ECO:0000256" key="2">
    <source>
        <dbReference type="ARBA" id="ARBA00007261"/>
    </source>
</evidence>
<dbReference type="PANTHER" id="PTHR11851">
    <property type="entry name" value="METALLOPROTEASE"/>
    <property type="match status" value="1"/>
</dbReference>
<feature type="chain" id="PRO_5015509805" evidence="4">
    <location>
        <begin position="19"/>
        <end position="926"/>
    </location>
</feature>
<dbReference type="KEGG" id="cate:C2869_20685"/>
<evidence type="ECO:0000256" key="1">
    <source>
        <dbReference type="ARBA" id="ARBA00001947"/>
    </source>
</evidence>
<dbReference type="OrthoDB" id="9811314at2"/>
<accession>A0A2S0VWV5</accession>
<dbReference type="RefSeq" id="WP_108604715.1">
    <property type="nucleotide sequence ID" value="NZ_CP026604.1"/>
</dbReference>
<dbReference type="Proteomes" id="UP000244441">
    <property type="component" value="Chromosome"/>
</dbReference>
<dbReference type="GO" id="GO:0046872">
    <property type="term" value="F:metal ion binding"/>
    <property type="evidence" value="ECO:0007669"/>
    <property type="project" value="InterPro"/>
</dbReference>
<dbReference type="Pfam" id="PF00675">
    <property type="entry name" value="Peptidase_M16"/>
    <property type="match status" value="1"/>
</dbReference>
<evidence type="ECO:0000256" key="4">
    <source>
        <dbReference type="SAM" id="SignalP"/>
    </source>
</evidence>
<dbReference type="GO" id="GO:0006508">
    <property type="term" value="P:proteolysis"/>
    <property type="evidence" value="ECO:0007669"/>
    <property type="project" value="InterPro"/>
</dbReference>
<evidence type="ECO:0000313" key="8">
    <source>
        <dbReference type="Proteomes" id="UP000244441"/>
    </source>
</evidence>
<reference evidence="7 8" key="1">
    <citation type="submission" date="2018-01" db="EMBL/GenBank/DDBJ databases">
        <title>Genome sequence of a Cantenovulum-like bacteria.</title>
        <authorList>
            <person name="Tan W.R."/>
            <person name="Lau N.-S."/>
            <person name="Go F."/>
            <person name="Amirul A.-A.A."/>
        </authorList>
    </citation>
    <scope>NUCLEOTIDE SEQUENCE [LARGE SCALE GENOMIC DNA]</scope>
    <source>
        <strain evidence="7 8">CCB-QB4</strain>
    </source>
</reference>
<keyword evidence="4" id="KW-0732">Signal</keyword>
<evidence type="ECO:0000259" key="5">
    <source>
        <dbReference type="Pfam" id="PF00675"/>
    </source>
</evidence>
<dbReference type="PROSITE" id="PS00143">
    <property type="entry name" value="INSULINASE"/>
    <property type="match status" value="1"/>
</dbReference>
<gene>
    <name evidence="7" type="ORF">C2869_20685</name>
</gene>
<feature type="domain" description="Peptidase M16 C-terminal" evidence="6">
    <location>
        <begin position="222"/>
        <end position="395"/>
    </location>
</feature>
<dbReference type="AlphaFoldDB" id="A0A2S0VWV5"/>
<protein>
    <submittedName>
        <fullName evidence="7">Insulinase family protein</fullName>
    </submittedName>
</protein>
<sequence length="926" mass="103311">MKFSLKPLSLALAAVLFAGCSITQTNTGDGNIVPTVAPAPVIPELTYVRTVEGIDEYTLPNGLKVLLLEDAAQPKTLVNITYRVGSVHEEYGETGMAHLLEHMLFKGSTNYPKIEDEFKKRGMGINATTWLDRTNYFEVFETNDDNLAWALGMEADRMINATFTEDELKSEMTVVRNEMERGENSPVRILLARMASMAYLWHNYGNSTIGARSDVENFPFPKLRAFYKKHYRPDNAVLTIAGRFDKEKTKQMIAEKFGVIAKPETPIEPLYTKEPTQDGERIVNLRRVGDVPWVGLSYHAPSGLHPDAAPIRVLQQILGDNARGRLKADIVDKGIATAAYAFSFMLKDSSRIMFAAQGSKDQATDKMEQALIAQAEDLINNPVTEEEVKRAKTTLLKQTEMAMRNVQGIGMELSEYIAKGDYRHMFYFRDLIEQVTPEQVKQVAEKYLVRSNRTLGRFIPTEKPVRAEIPETGSLDEILKDYKGKQVASAGEVYDNTVSNIKARLQAETWPNGTELQVYPKQLRGDEIHIKMTLPTGSAKSLAGNVAAFNMLGSQLMSGSQKYSKAQLADKLDAIKSTMSVSSRLGEWHVNVTTDKANFAEAVKLLGEILSKPTFPQTELDNAIRASVSGLEQQRNEPSARALDNYRKSLNAYPQGHPRAFVELDDKIAEIKSVTRQQLSDLYQQHITINHGVIAIVGDIELNQASSALQAAIGHLNKNVEFKYMANQMHDKQGLSVSSETPDKANASLYIINRLDLKPSHPDYLALNMANSIFGADTFSSRIGKRIRVEEGYSYSVRSGLSVDEMDEQGVFWAMAIAAPENVQNVIRAYKEEVQKVLDNGFTAEELAQAKEGFINSRKRAWASDAGIADILNYNKQIKRDLAFYDEQESQLANVSLEQVNQAFAKYIAAKEINTFMAGDFAKLKK</sequence>
<evidence type="ECO:0000256" key="3">
    <source>
        <dbReference type="RuleBase" id="RU004447"/>
    </source>
</evidence>
<keyword evidence="8" id="KW-1185">Reference proteome</keyword>
<evidence type="ECO:0000313" key="7">
    <source>
        <dbReference type="EMBL" id="AWB68663.1"/>
    </source>
</evidence>
<evidence type="ECO:0000259" key="6">
    <source>
        <dbReference type="Pfam" id="PF05193"/>
    </source>
</evidence>
<dbReference type="EMBL" id="CP026604">
    <property type="protein sequence ID" value="AWB68663.1"/>
    <property type="molecule type" value="Genomic_DNA"/>
</dbReference>
<dbReference type="InterPro" id="IPR001431">
    <property type="entry name" value="Pept_M16_Zn_BS"/>
</dbReference>
<dbReference type="PROSITE" id="PS51257">
    <property type="entry name" value="PROKAR_LIPOPROTEIN"/>
    <property type="match status" value="1"/>
</dbReference>
<dbReference type="Gene3D" id="3.30.830.10">
    <property type="entry name" value="Metalloenzyme, LuxS/M16 peptidase-like"/>
    <property type="match status" value="4"/>
</dbReference>
<proteinExistence type="inferred from homology"/>
<dbReference type="InterPro" id="IPR050361">
    <property type="entry name" value="MPP/UQCRC_Complex"/>
</dbReference>
<dbReference type="Pfam" id="PF05193">
    <property type="entry name" value="Peptidase_M16_C"/>
    <property type="match status" value="2"/>
</dbReference>